<proteinExistence type="predicted"/>
<evidence type="ECO:0000256" key="1">
    <source>
        <dbReference type="SAM" id="MobiDB-lite"/>
    </source>
</evidence>
<protein>
    <submittedName>
        <fullName evidence="2">Uncharacterized protein</fullName>
    </submittedName>
</protein>
<feature type="compositionally biased region" description="Polar residues" evidence="1">
    <location>
        <begin position="43"/>
        <end position="56"/>
    </location>
</feature>
<name>A0A0F7SKC1_PHARH</name>
<feature type="region of interest" description="Disordered" evidence="1">
    <location>
        <begin position="36"/>
        <end position="67"/>
    </location>
</feature>
<accession>A0A0F7SKC1</accession>
<reference evidence="2" key="1">
    <citation type="submission" date="2014-08" db="EMBL/GenBank/DDBJ databases">
        <authorList>
            <person name="Sharma Rahul"/>
            <person name="Thines Marco"/>
        </authorList>
    </citation>
    <scope>NUCLEOTIDE SEQUENCE</scope>
</reference>
<sequence>MRALQKALVPVPSTKRASLIRCLSYISSARPAAPPFLPKASTGPPSQAASSCSLPDSQGDWKEPFQRSPILPHMDPSFSSASLPPLPAKPFTKNPLESIKSYMEVSNKVHPESSSPVLIPSFQPQVDTTYSVMLCNLPHTAQSQDVYAFLSRALDDDRDLPTFSFVTSPLADPSVPRTVVVYARDVVQFEQLLALLPRNGPSSANPFDLIPPASPPLPQWRQIGGRTIYAHDPQPKKSKWRSLERTKDRFVDEDGYHFLLSGVSTTFGLAKVRRVLNRFCQWEGDLEGSRIRALGPEDAPSRPYHVILPIRAVLLQPVFDQLFQSSTTVFQPRSEHPSEGYLSSNGPIWLSNTNPIELNILERSLSPHRTSVRPPVLRVELRAEDNQPRSSSISAATSSDRNFRPVRPPETYQDWWKPSFQSLKALSYLQNLSFLTSFSLSSLSTRIASPGFSSSSSSAQFGKGVSRSYWKHHVYRRDRFNLERSAPAWRRTYLPIYSALLLPLVPASLLSAQNHSFTDLYPVSSVHAYPPALESYVKPHLNRVAVEKKKNCEAARVVVSGLPHSLQEGELVRWMKAQRLGDWLQIIRREPTKDRIKSFWSAARLLGGSEQAEPSKGKEAGKTEGWLGDGLTSASVFKLTQNTSRTTSDFLIILPTKNEAFRLARALDDAEFRFSKQNYTIYKLRARVWHV</sequence>
<dbReference type="AlphaFoldDB" id="A0A0F7SKC1"/>
<feature type="compositionally biased region" description="Low complexity" evidence="1">
    <location>
        <begin position="390"/>
        <end position="399"/>
    </location>
</feature>
<feature type="region of interest" description="Disordered" evidence="1">
    <location>
        <begin position="379"/>
        <end position="406"/>
    </location>
</feature>
<evidence type="ECO:0000313" key="2">
    <source>
        <dbReference type="EMBL" id="CDZ97367.1"/>
    </source>
</evidence>
<dbReference type="EMBL" id="LN483167">
    <property type="protein sequence ID" value="CDZ97367.1"/>
    <property type="molecule type" value="Genomic_DNA"/>
</dbReference>
<organism evidence="2">
    <name type="scientific">Phaffia rhodozyma</name>
    <name type="common">Yeast</name>
    <name type="synonym">Xanthophyllomyces dendrorhous</name>
    <dbReference type="NCBI Taxonomy" id="264483"/>
    <lineage>
        <taxon>Eukaryota</taxon>
        <taxon>Fungi</taxon>
        <taxon>Dikarya</taxon>
        <taxon>Basidiomycota</taxon>
        <taxon>Agaricomycotina</taxon>
        <taxon>Tremellomycetes</taxon>
        <taxon>Cystofilobasidiales</taxon>
        <taxon>Mrakiaceae</taxon>
        <taxon>Phaffia</taxon>
    </lineage>
</organism>